<reference evidence="1" key="1">
    <citation type="submission" date="2020-05" db="EMBL/GenBank/DDBJ databases">
        <title>Large-scale comparative analyses of tick genomes elucidate their genetic diversity and vector capacities.</title>
        <authorList>
            <person name="Jia N."/>
            <person name="Wang J."/>
            <person name="Shi W."/>
            <person name="Du L."/>
            <person name="Sun Y."/>
            <person name="Zhan W."/>
            <person name="Jiang J."/>
            <person name="Wang Q."/>
            <person name="Zhang B."/>
            <person name="Ji P."/>
            <person name="Sakyi L.B."/>
            <person name="Cui X."/>
            <person name="Yuan T."/>
            <person name="Jiang B."/>
            <person name="Yang W."/>
            <person name="Lam T.T.-Y."/>
            <person name="Chang Q."/>
            <person name="Ding S."/>
            <person name="Wang X."/>
            <person name="Zhu J."/>
            <person name="Ruan X."/>
            <person name="Zhao L."/>
            <person name="Wei J."/>
            <person name="Que T."/>
            <person name="Du C."/>
            <person name="Cheng J."/>
            <person name="Dai P."/>
            <person name="Han X."/>
            <person name="Huang E."/>
            <person name="Gao Y."/>
            <person name="Liu J."/>
            <person name="Shao H."/>
            <person name="Ye R."/>
            <person name="Li L."/>
            <person name="Wei W."/>
            <person name="Wang X."/>
            <person name="Wang C."/>
            <person name="Yang T."/>
            <person name="Huo Q."/>
            <person name="Li W."/>
            <person name="Guo W."/>
            <person name="Chen H."/>
            <person name="Zhou L."/>
            <person name="Ni X."/>
            <person name="Tian J."/>
            <person name="Zhou Y."/>
            <person name="Sheng Y."/>
            <person name="Liu T."/>
            <person name="Pan Y."/>
            <person name="Xia L."/>
            <person name="Li J."/>
            <person name="Zhao F."/>
            <person name="Cao W."/>
        </authorList>
    </citation>
    <scope>NUCLEOTIDE SEQUENCE</scope>
    <source>
        <strain evidence="1">Hyas-2018</strain>
    </source>
</reference>
<sequence>MERLLRKRATVRATITKIVNDMITLMETDPTPTGWTLHGDTRSLPKFNRAETMRNFSICLTEDSDSEQLRSFWEVEHLGLATEKTLSKDDEHVLKNFVDSTIQNNGRYQVELPWRSNCSELKDNRDVALKRLESLQRRL</sequence>
<proteinExistence type="predicted"/>
<dbReference type="EMBL" id="CM023482">
    <property type="protein sequence ID" value="KAH6938920.1"/>
    <property type="molecule type" value="Genomic_DNA"/>
</dbReference>
<evidence type="ECO:0000313" key="1">
    <source>
        <dbReference type="EMBL" id="KAH6938920.1"/>
    </source>
</evidence>
<name>A0ACB7SW59_HYAAI</name>
<comment type="caution">
    <text evidence="1">The sequence shown here is derived from an EMBL/GenBank/DDBJ whole genome shotgun (WGS) entry which is preliminary data.</text>
</comment>
<protein>
    <submittedName>
        <fullName evidence="1">Uncharacterized protein</fullName>
    </submittedName>
</protein>
<gene>
    <name evidence="1" type="ORF">HPB50_014845</name>
</gene>
<evidence type="ECO:0000313" key="2">
    <source>
        <dbReference type="Proteomes" id="UP000821845"/>
    </source>
</evidence>
<organism evidence="1 2">
    <name type="scientific">Hyalomma asiaticum</name>
    <name type="common">Tick</name>
    <dbReference type="NCBI Taxonomy" id="266040"/>
    <lineage>
        <taxon>Eukaryota</taxon>
        <taxon>Metazoa</taxon>
        <taxon>Ecdysozoa</taxon>
        <taxon>Arthropoda</taxon>
        <taxon>Chelicerata</taxon>
        <taxon>Arachnida</taxon>
        <taxon>Acari</taxon>
        <taxon>Parasitiformes</taxon>
        <taxon>Ixodida</taxon>
        <taxon>Ixodoidea</taxon>
        <taxon>Ixodidae</taxon>
        <taxon>Hyalomminae</taxon>
        <taxon>Hyalomma</taxon>
    </lineage>
</organism>
<keyword evidence="2" id="KW-1185">Reference proteome</keyword>
<dbReference type="Proteomes" id="UP000821845">
    <property type="component" value="Chromosome 2"/>
</dbReference>
<accession>A0ACB7SW59</accession>